<dbReference type="Pfam" id="PF07645">
    <property type="entry name" value="EGF_CA"/>
    <property type="match status" value="1"/>
</dbReference>
<evidence type="ECO:0000256" key="13">
    <source>
        <dbReference type="ARBA" id="ARBA00023136"/>
    </source>
</evidence>
<dbReference type="PROSITE" id="PS00010">
    <property type="entry name" value="ASX_HYDROXYL"/>
    <property type="match status" value="1"/>
</dbReference>
<organism evidence="24 25">
    <name type="scientific">Actinidia chinensis var. chinensis</name>
    <name type="common">Chinese soft-hair kiwi</name>
    <dbReference type="NCBI Taxonomy" id="1590841"/>
    <lineage>
        <taxon>Eukaryota</taxon>
        <taxon>Viridiplantae</taxon>
        <taxon>Streptophyta</taxon>
        <taxon>Embryophyta</taxon>
        <taxon>Tracheophyta</taxon>
        <taxon>Spermatophyta</taxon>
        <taxon>Magnoliopsida</taxon>
        <taxon>eudicotyledons</taxon>
        <taxon>Gunneridae</taxon>
        <taxon>Pentapetalae</taxon>
        <taxon>asterids</taxon>
        <taxon>Ericales</taxon>
        <taxon>Actinidiaceae</taxon>
        <taxon>Actinidia</taxon>
    </lineage>
</organism>
<dbReference type="GO" id="GO:0007166">
    <property type="term" value="P:cell surface receptor signaling pathway"/>
    <property type="evidence" value="ECO:0007669"/>
    <property type="project" value="InterPro"/>
</dbReference>
<keyword evidence="8" id="KW-0677">Repeat</keyword>
<proteinExistence type="predicted"/>
<dbReference type="PROSITE" id="PS50026">
    <property type="entry name" value="EGF_3"/>
    <property type="match status" value="2"/>
</dbReference>
<evidence type="ECO:0000259" key="23">
    <source>
        <dbReference type="PROSITE" id="PS50026"/>
    </source>
</evidence>
<dbReference type="PROSITE" id="PS01187">
    <property type="entry name" value="EGF_CA"/>
    <property type="match status" value="1"/>
</dbReference>
<dbReference type="InterPro" id="IPR000742">
    <property type="entry name" value="EGF"/>
</dbReference>
<comment type="caution">
    <text evidence="19">Lacks conserved residue(s) required for the propagation of feature annotation.</text>
</comment>
<dbReference type="FunFam" id="1.10.510.10:FF:000084">
    <property type="entry name" value="Wall-associated receptor kinase 2"/>
    <property type="match status" value="1"/>
</dbReference>
<dbReference type="SUPFAM" id="SSF56112">
    <property type="entry name" value="Protein kinase-like (PK-like)"/>
    <property type="match status" value="1"/>
</dbReference>
<dbReference type="CDD" id="cd00054">
    <property type="entry name" value="EGF_CA"/>
    <property type="match status" value="1"/>
</dbReference>
<dbReference type="SMART" id="SM00220">
    <property type="entry name" value="S_TKc"/>
    <property type="match status" value="1"/>
</dbReference>
<evidence type="ECO:0000256" key="16">
    <source>
        <dbReference type="ARBA" id="ARBA00047558"/>
    </source>
</evidence>
<sequence length="756" mass="84195">MSMYYLPLIFLQFVLAWLLGVAALAASQALPGCENRCGNISIPYPFGTKEGCYIEETFFVTCNVSFSPPKLYFTNSAIEITDLFLSGQLRVSSWIARDCYNKQHLRVRKNDPWMRFRKFPISHTRNKFVAVGCDTYAVITGSQGRDYTTGCLSLCDSIGNVINGSCSGIGCCEAIIPKEVRSFNISVNSYENHTNVWDFNPCSYGFVVEDNTYNFSSLDLQNFQNRTSVPVVLDWSIGNETCNTAEQNLTSFACKENSQCSNFDNGPGYRCNCSEGYEGNPYLSNGCQDIDECKISRPCNMTCHNLLGTYNCSCPEGYEGDGRKNGSGCSRIPSKKLPLVNIALGISISISVLLLGGSWLYWGFRQRKIIKLREKFFEQNGGIMLQQQLLKRDGSLQSSKRHGSVKSFEIFTEESLKKATNNYHESRILGQGGQGTVYKGILPDNTIVAIKKSKIGDKSQIEQFINEVTILSQINHINVVKLLGCCLETQVPLLVYEFVTNGTLFDHIHTRSRSTSSITWENRLRIANETAGVLSYLHSAADPPIIHRDVKSNNILLDENCTAKVSDFGASRLFPTDQSQLATLVQGTFGYLDPEYFHTSQLTEKSDVYSFGVLLVELLTGKMALSFDRPENERNLAVYFVSSMKEDRLFEIVDEQTVNEAKAEQLRGVANLAKRCLELKGDERPTMKEIGIELEGLRMMEKHSWVTDNKNSEETQYLLGDISDAYGGGGGGGSTSISAAYDSMTNHVMSSFEGGR</sequence>
<evidence type="ECO:0000256" key="20">
    <source>
        <dbReference type="SAM" id="Phobius"/>
    </source>
</evidence>
<accession>A0A2R6Q1I0</accession>
<keyword evidence="4" id="KW-0597">Phosphoprotein</keyword>
<feature type="domain" description="Protein kinase" evidence="22">
    <location>
        <begin position="423"/>
        <end position="706"/>
    </location>
</feature>
<protein>
    <submittedName>
        <fullName evidence="24">Wall-associated receptor kinase</fullName>
    </submittedName>
</protein>
<dbReference type="InterPro" id="IPR018097">
    <property type="entry name" value="EGF_Ca-bd_CS"/>
</dbReference>
<dbReference type="SUPFAM" id="SSF57196">
    <property type="entry name" value="EGF/Laminin"/>
    <property type="match status" value="1"/>
</dbReference>
<dbReference type="InParanoid" id="A0A2R6Q1I0"/>
<evidence type="ECO:0000256" key="11">
    <source>
        <dbReference type="ARBA" id="ARBA00022840"/>
    </source>
</evidence>
<keyword evidence="13 20" id="KW-0472">Membrane</keyword>
<feature type="transmembrane region" description="Helical" evidence="20">
    <location>
        <begin position="339"/>
        <end position="364"/>
    </location>
</feature>
<dbReference type="PROSITE" id="PS00108">
    <property type="entry name" value="PROTEIN_KINASE_ST"/>
    <property type="match status" value="1"/>
</dbReference>
<evidence type="ECO:0000256" key="5">
    <source>
        <dbReference type="ARBA" id="ARBA00022679"/>
    </source>
</evidence>
<feature type="domain" description="EGF-like" evidence="23">
    <location>
        <begin position="246"/>
        <end position="288"/>
    </location>
</feature>
<comment type="function">
    <text evidence="18">Serine/threonine-protein kinase that may function as a signaling receptor of extracellular matrix component. Binding to pectin may have significance in the control of cell expansion, morphogenesis and development.</text>
</comment>
<dbReference type="OrthoDB" id="4062651at2759"/>
<dbReference type="GO" id="GO:0005509">
    <property type="term" value="F:calcium ion binding"/>
    <property type="evidence" value="ECO:0007669"/>
    <property type="project" value="InterPro"/>
</dbReference>
<reference evidence="25" key="2">
    <citation type="journal article" date="2018" name="BMC Genomics">
        <title>A manually annotated Actinidia chinensis var. chinensis (kiwifruit) genome highlights the challenges associated with draft genomes and gene prediction in plants.</title>
        <authorList>
            <person name="Pilkington S.M."/>
            <person name="Crowhurst R."/>
            <person name="Hilario E."/>
            <person name="Nardozza S."/>
            <person name="Fraser L."/>
            <person name="Peng Y."/>
            <person name="Gunaseelan K."/>
            <person name="Simpson R."/>
            <person name="Tahir J."/>
            <person name="Deroles S.C."/>
            <person name="Templeton K."/>
            <person name="Luo Z."/>
            <person name="Davy M."/>
            <person name="Cheng C."/>
            <person name="McNeilage M."/>
            <person name="Scaglione D."/>
            <person name="Liu Y."/>
            <person name="Zhang Q."/>
            <person name="Datson P."/>
            <person name="De Silva N."/>
            <person name="Gardiner S.E."/>
            <person name="Bassett H."/>
            <person name="Chagne D."/>
            <person name="McCallum J."/>
            <person name="Dzierzon H."/>
            <person name="Deng C."/>
            <person name="Wang Y.Y."/>
            <person name="Barron L."/>
            <person name="Manako K."/>
            <person name="Bowen J."/>
            <person name="Foster T.M."/>
            <person name="Erridge Z.A."/>
            <person name="Tiffin H."/>
            <person name="Waite C.N."/>
            <person name="Davies K.M."/>
            <person name="Grierson E.P."/>
            <person name="Laing W.A."/>
            <person name="Kirk R."/>
            <person name="Chen X."/>
            <person name="Wood M."/>
            <person name="Montefiori M."/>
            <person name="Brummell D.A."/>
            <person name="Schwinn K.E."/>
            <person name="Catanach A."/>
            <person name="Fullerton C."/>
            <person name="Li D."/>
            <person name="Meiyalaghan S."/>
            <person name="Nieuwenhuizen N."/>
            <person name="Read N."/>
            <person name="Prakash R."/>
            <person name="Hunter D."/>
            <person name="Zhang H."/>
            <person name="McKenzie M."/>
            <person name="Knabel M."/>
            <person name="Harris A."/>
            <person name="Allan A.C."/>
            <person name="Gleave A."/>
            <person name="Chen A."/>
            <person name="Janssen B.J."/>
            <person name="Plunkett B."/>
            <person name="Ampomah-Dwamena C."/>
            <person name="Voogd C."/>
            <person name="Leif D."/>
            <person name="Lafferty D."/>
            <person name="Souleyre E.J.F."/>
            <person name="Varkonyi-Gasic E."/>
            <person name="Gambi F."/>
            <person name="Hanley J."/>
            <person name="Yao J.L."/>
            <person name="Cheung J."/>
            <person name="David K.M."/>
            <person name="Warren B."/>
            <person name="Marsh K."/>
            <person name="Snowden K.C."/>
            <person name="Lin-Wang K."/>
            <person name="Brian L."/>
            <person name="Martinez-Sanchez M."/>
            <person name="Wang M."/>
            <person name="Ileperuma N."/>
            <person name="Macnee N."/>
            <person name="Campin R."/>
            <person name="McAtee P."/>
            <person name="Drummond R.S.M."/>
            <person name="Espley R.V."/>
            <person name="Ireland H.S."/>
            <person name="Wu R."/>
            <person name="Atkinson R.G."/>
            <person name="Karunairetnam S."/>
            <person name="Bulley S."/>
            <person name="Chunkath S."/>
            <person name="Hanley Z."/>
            <person name="Storey R."/>
            <person name="Thrimawithana A.H."/>
            <person name="Thomson S."/>
            <person name="David C."/>
            <person name="Testolin R."/>
            <person name="Huang H."/>
            <person name="Hellens R.P."/>
            <person name="Schaffer R.J."/>
        </authorList>
    </citation>
    <scope>NUCLEOTIDE SEQUENCE [LARGE SCALE GENOMIC DNA]</scope>
    <source>
        <strain evidence="25">cv. Red5</strain>
    </source>
</reference>
<dbReference type="InterPro" id="IPR000719">
    <property type="entry name" value="Prot_kinase_dom"/>
</dbReference>
<dbReference type="PANTHER" id="PTHR27005:SF283">
    <property type="entry name" value="OS02G0633066 PROTEIN"/>
    <property type="match status" value="1"/>
</dbReference>
<dbReference type="InterPro" id="IPR011009">
    <property type="entry name" value="Kinase-like_dom_sf"/>
</dbReference>
<evidence type="ECO:0000313" key="25">
    <source>
        <dbReference type="Proteomes" id="UP000241394"/>
    </source>
</evidence>
<feature type="disulfide bond" evidence="19">
    <location>
        <begin position="293"/>
        <end position="303"/>
    </location>
</feature>
<dbReference type="InterPro" id="IPR000152">
    <property type="entry name" value="EGF-type_Asp/Asn_hydroxyl_site"/>
</dbReference>
<evidence type="ECO:0000256" key="1">
    <source>
        <dbReference type="ARBA" id="ARBA00004479"/>
    </source>
</evidence>
<keyword evidence="10 24" id="KW-0418">Kinase</keyword>
<dbReference type="GO" id="GO:0004674">
    <property type="term" value="F:protein serine/threonine kinase activity"/>
    <property type="evidence" value="ECO:0007669"/>
    <property type="project" value="UniProtKB-KW"/>
</dbReference>
<dbReference type="SMART" id="SM00179">
    <property type="entry name" value="EGF_CA"/>
    <property type="match status" value="1"/>
</dbReference>
<dbReference type="Pfam" id="PF13947">
    <property type="entry name" value="GUB_WAK_bind"/>
    <property type="match status" value="1"/>
</dbReference>
<dbReference type="FunCoup" id="A0A2R6Q1I0">
    <property type="interactions" value="259"/>
</dbReference>
<dbReference type="EMBL" id="NKQK01000021">
    <property type="protein sequence ID" value="PSS00111.1"/>
    <property type="molecule type" value="Genomic_DNA"/>
</dbReference>
<dbReference type="Proteomes" id="UP000241394">
    <property type="component" value="Chromosome LG21"/>
</dbReference>
<feature type="signal peptide" evidence="21">
    <location>
        <begin position="1"/>
        <end position="29"/>
    </location>
</feature>
<dbReference type="InterPro" id="IPR049883">
    <property type="entry name" value="NOTCH1_EGF-like"/>
</dbReference>
<keyword evidence="9" id="KW-0547">Nucleotide-binding</keyword>
<dbReference type="PANTHER" id="PTHR27005">
    <property type="entry name" value="WALL-ASSOCIATED RECEPTOR KINASE-LIKE 21"/>
    <property type="match status" value="1"/>
</dbReference>
<dbReference type="InterPro" id="IPR008271">
    <property type="entry name" value="Ser/Thr_kinase_AS"/>
</dbReference>
<evidence type="ECO:0000256" key="21">
    <source>
        <dbReference type="SAM" id="SignalP"/>
    </source>
</evidence>
<dbReference type="FunFam" id="2.10.25.10:FF:000628">
    <property type="entry name" value="Wall-associated receptor kinase 2"/>
    <property type="match status" value="1"/>
</dbReference>
<comment type="catalytic activity">
    <reaction evidence="17">
        <text>L-threonyl-[protein] + ATP = O-phospho-L-threonyl-[protein] + ADP + H(+)</text>
        <dbReference type="Rhea" id="RHEA:46608"/>
        <dbReference type="Rhea" id="RHEA-COMP:11060"/>
        <dbReference type="Rhea" id="RHEA-COMP:11605"/>
        <dbReference type="ChEBI" id="CHEBI:15378"/>
        <dbReference type="ChEBI" id="CHEBI:30013"/>
        <dbReference type="ChEBI" id="CHEBI:30616"/>
        <dbReference type="ChEBI" id="CHEBI:61977"/>
        <dbReference type="ChEBI" id="CHEBI:456216"/>
    </reaction>
</comment>
<dbReference type="Gramene" id="PSS00111">
    <property type="protein sequence ID" value="PSS00111"/>
    <property type="gene ID" value="CEY00_Acc24078"/>
</dbReference>
<feature type="domain" description="EGF-like" evidence="23">
    <location>
        <begin position="289"/>
        <end position="321"/>
    </location>
</feature>
<feature type="disulfide bond" evidence="19">
    <location>
        <begin position="254"/>
        <end position="271"/>
    </location>
</feature>
<dbReference type="PROSITE" id="PS50011">
    <property type="entry name" value="PROTEIN_KINASE_DOM"/>
    <property type="match status" value="1"/>
</dbReference>
<keyword evidence="6 20" id="KW-0812">Transmembrane</keyword>
<dbReference type="GO" id="GO:0005886">
    <property type="term" value="C:plasma membrane"/>
    <property type="evidence" value="ECO:0007669"/>
    <property type="project" value="TreeGrafter"/>
</dbReference>
<dbReference type="FunFam" id="2.10.25.10:FF:000038">
    <property type="entry name" value="Fibrillin 2"/>
    <property type="match status" value="1"/>
</dbReference>
<evidence type="ECO:0000256" key="19">
    <source>
        <dbReference type="PROSITE-ProRule" id="PRU00076"/>
    </source>
</evidence>
<reference evidence="24 25" key="1">
    <citation type="submission" date="2017-07" db="EMBL/GenBank/DDBJ databases">
        <title>An improved, manually edited Actinidia chinensis var. chinensis (kiwifruit) genome highlights the challenges associated with draft genomes and gene prediction in plants.</title>
        <authorList>
            <person name="Pilkington S."/>
            <person name="Crowhurst R."/>
            <person name="Hilario E."/>
            <person name="Nardozza S."/>
            <person name="Fraser L."/>
            <person name="Peng Y."/>
            <person name="Gunaseelan K."/>
            <person name="Simpson R."/>
            <person name="Tahir J."/>
            <person name="Deroles S."/>
            <person name="Templeton K."/>
            <person name="Luo Z."/>
            <person name="Davy M."/>
            <person name="Cheng C."/>
            <person name="Mcneilage M."/>
            <person name="Scaglione D."/>
            <person name="Liu Y."/>
            <person name="Zhang Q."/>
            <person name="Datson P."/>
            <person name="De Silva N."/>
            <person name="Gardiner S."/>
            <person name="Bassett H."/>
            <person name="Chagne D."/>
            <person name="Mccallum J."/>
            <person name="Dzierzon H."/>
            <person name="Deng C."/>
            <person name="Wang Y.-Y."/>
            <person name="Barron N."/>
            <person name="Manako K."/>
            <person name="Bowen J."/>
            <person name="Foster T."/>
            <person name="Erridge Z."/>
            <person name="Tiffin H."/>
            <person name="Waite C."/>
            <person name="Davies K."/>
            <person name="Grierson E."/>
            <person name="Laing W."/>
            <person name="Kirk R."/>
            <person name="Chen X."/>
            <person name="Wood M."/>
            <person name="Montefiori M."/>
            <person name="Brummell D."/>
            <person name="Schwinn K."/>
            <person name="Catanach A."/>
            <person name="Fullerton C."/>
            <person name="Li D."/>
            <person name="Meiyalaghan S."/>
            <person name="Nieuwenhuizen N."/>
            <person name="Read N."/>
            <person name="Prakash R."/>
            <person name="Hunter D."/>
            <person name="Zhang H."/>
            <person name="Mckenzie M."/>
            <person name="Knabel M."/>
            <person name="Harris A."/>
            <person name="Allan A."/>
            <person name="Chen A."/>
            <person name="Janssen B."/>
            <person name="Plunkett B."/>
            <person name="Dwamena C."/>
            <person name="Voogd C."/>
            <person name="Leif D."/>
            <person name="Lafferty D."/>
            <person name="Souleyre E."/>
            <person name="Varkonyi-Gasic E."/>
            <person name="Gambi F."/>
            <person name="Hanley J."/>
            <person name="Yao J.-L."/>
            <person name="Cheung J."/>
            <person name="David K."/>
            <person name="Warren B."/>
            <person name="Marsh K."/>
            <person name="Snowden K."/>
            <person name="Lin-Wang K."/>
            <person name="Brian L."/>
            <person name="Martinez-Sanchez M."/>
            <person name="Wang M."/>
            <person name="Ileperuma N."/>
            <person name="Macnee N."/>
            <person name="Campin R."/>
            <person name="Mcatee P."/>
            <person name="Drummond R."/>
            <person name="Espley R."/>
            <person name="Ireland H."/>
            <person name="Wu R."/>
            <person name="Atkinson R."/>
            <person name="Karunairetnam S."/>
            <person name="Bulley S."/>
            <person name="Chunkath S."/>
            <person name="Hanley Z."/>
            <person name="Storey R."/>
            <person name="Thrimawithana A."/>
            <person name="Thomson S."/>
            <person name="David C."/>
            <person name="Testolin R."/>
        </authorList>
    </citation>
    <scope>NUCLEOTIDE SEQUENCE [LARGE SCALE GENOMIC DNA]</scope>
    <source>
        <strain evidence="25">cv. Red5</strain>
        <tissue evidence="24">Young leaf</tissue>
    </source>
</reference>
<dbReference type="GO" id="GO:0030247">
    <property type="term" value="F:polysaccharide binding"/>
    <property type="evidence" value="ECO:0007669"/>
    <property type="project" value="InterPro"/>
</dbReference>
<keyword evidence="24" id="KW-0675">Receptor</keyword>
<evidence type="ECO:0000259" key="22">
    <source>
        <dbReference type="PROSITE" id="PS50011"/>
    </source>
</evidence>
<evidence type="ECO:0000256" key="14">
    <source>
        <dbReference type="ARBA" id="ARBA00023157"/>
    </source>
</evidence>
<evidence type="ECO:0000256" key="10">
    <source>
        <dbReference type="ARBA" id="ARBA00022777"/>
    </source>
</evidence>
<keyword evidence="5" id="KW-0808">Transferase</keyword>
<evidence type="ECO:0000313" key="24">
    <source>
        <dbReference type="EMBL" id="PSS00111.1"/>
    </source>
</evidence>
<dbReference type="FunFam" id="3.30.200.20:FF:000043">
    <property type="entry name" value="Wall-associated receptor kinase 2"/>
    <property type="match status" value="1"/>
</dbReference>
<evidence type="ECO:0000256" key="18">
    <source>
        <dbReference type="ARBA" id="ARBA00058961"/>
    </source>
</evidence>
<comment type="subcellular location">
    <subcellularLocation>
        <location evidence="1">Membrane</location>
        <topology evidence="1">Single-pass type I membrane protein</topology>
    </subcellularLocation>
</comment>
<evidence type="ECO:0000256" key="4">
    <source>
        <dbReference type="ARBA" id="ARBA00022553"/>
    </source>
</evidence>
<comment type="caution">
    <text evidence="24">The sequence shown here is derived from an EMBL/GenBank/DDBJ whole genome shotgun (WGS) entry which is preliminary data.</text>
</comment>
<comment type="catalytic activity">
    <reaction evidence="16">
        <text>L-seryl-[protein] + ATP = O-phospho-L-seryl-[protein] + ADP + H(+)</text>
        <dbReference type="Rhea" id="RHEA:17989"/>
        <dbReference type="Rhea" id="RHEA-COMP:9863"/>
        <dbReference type="Rhea" id="RHEA-COMP:11604"/>
        <dbReference type="ChEBI" id="CHEBI:15378"/>
        <dbReference type="ChEBI" id="CHEBI:29999"/>
        <dbReference type="ChEBI" id="CHEBI:30616"/>
        <dbReference type="ChEBI" id="CHEBI:83421"/>
        <dbReference type="ChEBI" id="CHEBI:456216"/>
    </reaction>
</comment>
<evidence type="ECO:0000256" key="12">
    <source>
        <dbReference type="ARBA" id="ARBA00022989"/>
    </source>
</evidence>
<keyword evidence="3 19" id="KW-0245">EGF-like domain</keyword>
<keyword evidence="25" id="KW-1185">Reference proteome</keyword>
<evidence type="ECO:0000256" key="17">
    <source>
        <dbReference type="ARBA" id="ARBA00047951"/>
    </source>
</evidence>
<dbReference type="InterPro" id="IPR045274">
    <property type="entry name" value="WAK-like"/>
</dbReference>
<evidence type="ECO:0000256" key="9">
    <source>
        <dbReference type="ARBA" id="ARBA00022741"/>
    </source>
</evidence>
<feature type="chain" id="PRO_5015319694" evidence="21">
    <location>
        <begin position="30"/>
        <end position="756"/>
    </location>
</feature>
<dbReference type="Pfam" id="PF00069">
    <property type="entry name" value="Pkinase"/>
    <property type="match status" value="1"/>
</dbReference>
<keyword evidence="14 19" id="KW-1015">Disulfide bond</keyword>
<name>A0A2R6Q1I0_ACTCC</name>
<evidence type="ECO:0000256" key="6">
    <source>
        <dbReference type="ARBA" id="ARBA00022692"/>
    </source>
</evidence>
<evidence type="ECO:0000256" key="3">
    <source>
        <dbReference type="ARBA" id="ARBA00022536"/>
    </source>
</evidence>
<dbReference type="STRING" id="1590841.A0A2R6Q1I0"/>
<dbReference type="InterPro" id="IPR001881">
    <property type="entry name" value="EGF-like_Ca-bd_dom"/>
</dbReference>
<dbReference type="OMA" id="INFFITC"/>
<dbReference type="Gene3D" id="2.10.25.10">
    <property type="entry name" value="Laminin"/>
    <property type="match status" value="2"/>
</dbReference>
<keyword evidence="2" id="KW-0723">Serine/threonine-protein kinase</keyword>
<gene>
    <name evidence="24" type="ORF">CEY00_Acc24078</name>
</gene>
<evidence type="ECO:0000256" key="15">
    <source>
        <dbReference type="ARBA" id="ARBA00023180"/>
    </source>
</evidence>
<evidence type="ECO:0000256" key="8">
    <source>
        <dbReference type="ARBA" id="ARBA00022737"/>
    </source>
</evidence>
<dbReference type="SMART" id="SM00181">
    <property type="entry name" value="EGF"/>
    <property type="match status" value="2"/>
</dbReference>
<dbReference type="Gene3D" id="3.30.200.20">
    <property type="entry name" value="Phosphorylase Kinase, domain 1"/>
    <property type="match status" value="1"/>
</dbReference>
<keyword evidence="11" id="KW-0067">ATP-binding</keyword>
<dbReference type="Gene3D" id="1.10.510.10">
    <property type="entry name" value="Transferase(Phosphotransferase) domain 1"/>
    <property type="match status" value="1"/>
</dbReference>
<keyword evidence="12 20" id="KW-1133">Transmembrane helix</keyword>
<dbReference type="AlphaFoldDB" id="A0A2R6Q1I0"/>
<keyword evidence="7 21" id="KW-0732">Signal</keyword>
<evidence type="ECO:0000256" key="7">
    <source>
        <dbReference type="ARBA" id="ARBA00022729"/>
    </source>
</evidence>
<keyword evidence="15" id="KW-0325">Glycoprotein</keyword>
<evidence type="ECO:0000256" key="2">
    <source>
        <dbReference type="ARBA" id="ARBA00022527"/>
    </source>
</evidence>
<dbReference type="CDD" id="cd14066">
    <property type="entry name" value="STKc_IRAK"/>
    <property type="match status" value="1"/>
</dbReference>
<dbReference type="InterPro" id="IPR025287">
    <property type="entry name" value="WAK_GUB"/>
</dbReference>
<dbReference type="GO" id="GO:0005524">
    <property type="term" value="F:ATP binding"/>
    <property type="evidence" value="ECO:0007669"/>
    <property type="project" value="UniProtKB-KW"/>
</dbReference>